<dbReference type="AlphaFoldDB" id="A0A7J7KAJ0"/>
<evidence type="ECO:0000256" key="7">
    <source>
        <dbReference type="ARBA" id="ARBA00023125"/>
    </source>
</evidence>
<keyword evidence="4 14" id="KW-0863">Zinc-finger</keyword>
<evidence type="ECO:0000256" key="2">
    <source>
        <dbReference type="ARBA" id="ARBA00022473"/>
    </source>
</evidence>
<keyword evidence="6 14" id="KW-0805">Transcription regulation</keyword>
<dbReference type="Pfam" id="PF00105">
    <property type="entry name" value="zf-C4"/>
    <property type="match status" value="1"/>
</dbReference>
<evidence type="ECO:0000256" key="1">
    <source>
        <dbReference type="ARBA" id="ARBA00004123"/>
    </source>
</evidence>
<proteinExistence type="inferred from homology"/>
<dbReference type="PRINTS" id="PR00398">
    <property type="entry name" value="STRDHORMONER"/>
</dbReference>
<keyword evidence="2" id="KW-0217">Developmental protein</keyword>
<dbReference type="PANTHER" id="PTHR24083">
    <property type="entry name" value="NUCLEAR HORMONE RECEPTOR"/>
    <property type="match status" value="1"/>
</dbReference>
<evidence type="ECO:0000256" key="4">
    <source>
        <dbReference type="ARBA" id="ARBA00022771"/>
    </source>
</evidence>
<dbReference type="InterPro" id="IPR050274">
    <property type="entry name" value="Nuclear_hormone_rcpt_NR2"/>
</dbReference>
<feature type="domain" description="NR LBD" evidence="16">
    <location>
        <begin position="205"/>
        <end position="439"/>
    </location>
</feature>
<keyword evidence="18" id="KW-1185">Reference proteome</keyword>
<evidence type="ECO:0000256" key="12">
    <source>
        <dbReference type="ARBA" id="ARBA00041813"/>
    </source>
</evidence>
<evidence type="ECO:0000256" key="5">
    <source>
        <dbReference type="ARBA" id="ARBA00022833"/>
    </source>
</evidence>
<organism evidence="17 18">
    <name type="scientific">Bugula neritina</name>
    <name type="common">Brown bryozoan</name>
    <name type="synonym">Sertularia neritina</name>
    <dbReference type="NCBI Taxonomy" id="10212"/>
    <lineage>
        <taxon>Eukaryota</taxon>
        <taxon>Metazoa</taxon>
        <taxon>Spiralia</taxon>
        <taxon>Lophotrochozoa</taxon>
        <taxon>Bryozoa</taxon>
        <taxon>Gymnolaemata</taxon>
        <taxon>Cheilostomatida</taxon>
        <taxon>Flustrina</taxon>
        <taxon>Buguloidea</taxon>
        <taxon>Bugulidae</taxon>
        <taxon>Bugula</taxon>
    </lineage>
</organism>
<dbReference type="SMART" id="SM00399">
    <property type="entry name" value="ZnF_C4"/>
    <property type="match status" value="1"/>
</dbReference>
<evidence type="ECO:0000256" key="6">
    <source>
        <dbReference type="ARBA" id="ARBA00023015"/>
    </source>
</evidence>
<dbReference type="PROSITE" id="PS51843">
    <property type="entry name" value="NR_LBD"/>
    <property type="match status" value="1"/>
</dbReference>
<dbReference type="InterPro" id="IPR001723">
    <property type="entry name" value="Nuclear_hrmn_rcpt"/>
</dbReference>
<dbReference type="PRINTS" id="PR00047">
    <property type="entry name" value="STROIDFINGER"/>
</dbReference>
<evidence type="ECO:0000313" key="18">
    <source>
        <dbReference type="Proteomes" id="UP000593567"/>
    </source>
</evidence>
<dbReference type="PROSITE" id="PS00031">
    <property type="entry name" value="NUCLEAR_REC_DBD_1"/>
    <property type="match status" value="1"/>
</dbReference>
<name>A0A7J7KAJ0_BUGNE</name>
<reference evidence="17" key="1">
    <citation type="submission" date="2020-06" db="EMBL/GenBank/DDBJ databases">
        <title>Draft genome of Bugula neritina, a colonial animal packing powerful symbionts and potential medicines.</title>
        <authorList>
            <person name="Rayko M."/>
        </authorList>
    </citation>
    <scope>NUCLEOTIDE SEQUENCE [LARGE SCALE GENOMIC DNA]</scope>
    <source>
        <strain evidence="17">Kwan_BN1</strain>
    </source>
</reference>
<dbReference type="Gene3D" id="3.30.50.10">
    <property type="entry name" value="Erythroid Transcription Factor GATA-1, subunit A"/>
    <property type="match status" value="1"/>
</dbReference>
<comment type="subcellular location">
    <subcellularLocation>
        <location evidence="1 14">Nucleus</location>
    </subcellularLocation>
</comment>
<dbReference type="FunFam" id="3.30.50.10:FF:000019">
    <property type="entry name" value="Nuclear receptor subfamily 2 group E member"/>
    <property type="match status" value="1"/>
</dbReference>
<evidence type="ECO:0000259" key="15">
    <source>
        <dbReference type="PROSITE" id="PS51030"/>
    </source>
</evidence>
<dbReference type="InterPro" id="IPR035500">
    <property type="entry name" value="NHR-like_dom_sf"/>
</dbReference>
<evidence type="ECO:0000259" key="16">
    <source>
        <dbReference type="PROSITE" id="PS51843"/>
    </source>
</evidence>
<dbReference type="OrthoDB" id="10045640at2759"/>
<comment type="similarity">
    <text evidence="14">Belongs to the nuclear hormone receptor family.</text>
</comment>
<dbReference type="SMART" id="SM00430">
    <property type="entry name" value="HOLI"/>
    <property type="match status" value="1"/>
</dbReference>
<evidence type="ECO:0000256" key="3">
    <source>
        <dbReference type="ARBA" id="ARBA00022723"/>
    </source>
</evidence>
<feature type="domain" description="Nuclear receptor" evidence="15">
    <location>
        <begin position="33"/>
        <end position="115"/>
    </location>
</feature>
<keyword evidence="7 14" id="KW-0238">DNA-binding</keyword>
<sequence>MTASVADSNKNAASMITKLPPSTSAASSRILMDIPCKVCNDHSSGKHYGIYACDGCAGFFKRSIRRNRQYICKSHGGGGAGGKLCTVDKTHRNQCRACRLTKCTDAGMNKDAVQHERGPRNSTIRRQVAMYLRETSELASAISSASVPPYRPPQPLPAPFYLRAPLANIGIDSVPPVIGGMTPPEILSAIAPSPPTMTPDTTLLSNLALANRMMSMHQLSHPNISPQELLQNFINSRPEALCEAAARLLFMNVRWMKSIPAFVSLCFQDQLTLLEEGWRELFVLAACQFQMSVEVIPLMNHAGFSKLEGDNPKCQQLLADLRCLKDMIAKFKLMNVDPSEFACLKGIIVLKSEFENANGENKSVKDSTVINALQDQAQLALSKHISQVYPTQPSRFGKLLLMLPALRTINASSIEEIFFRNSIGSIPIERLLTDMYKSQDL</sequence>
<evidence type="ECO:0000256" key="8">
    <source>
        <dbReference type="ARBA" id="ARBA00023163"/>
    </source>
</evidence>
<evidence type="ECO:0000256" key="9">
    <source>
        <dbReference type="ARBA" id="ARBA00023170"/>
    </source>
</evidence>
<dbReference type="FunFam" id="1.10.565.10:FF:000019">
    <property type="entry name" value="Nuclear receptor subfamily 2 group E member 1"/>
    <property type="match status" value="1"/>
</dbReference>
<accession>A0A7J7KAJ0</accession>
<dbReference type="GO" id="GO:0007399">
    <property type="term" value="P:nervous system development"/>
    <property type="evidence" value="ECO:0007669"/>
    <property type="project" value="UniProtKB-ARBA"/>
</dbReference>
<evidence type="ECO:0000313" key="17">
    <source>
        <dbReference type="EMBL" id="KAF6035680.1"/>
    </source>
</evidence>
<evidence type="ECO:0000256" key="13">
    <source>
        <dbReference type="ARBA" id="ARBA00042524"/>
    </source>
</evidence>
<keyword evidence="9 14" id="KW-0675">Receptor</keyword>
<dbReference type="Pfam" id="PF00104">
    <property type="entry name" value="Hormone_recep"/>
    <property type="match status" value="1"/>
</dbReference>
<protein>
    <recommendedName>
        <fullName evidence="11">Nuclear receptor subfamily 2 group E member 1</fullName>
    </recommendedName>
    <alternativeName>
        <fullName evidence="13">Nuclear receptor TLX</fullName>
    </alternativeName>
    <alternativeName>
        <fullName evidence="12">Protein tailless homolog</fullName>
    </alternativeName>
</protein>
<dbReference type="Gene3D" id="1.10.565.10">
    <property type="entry name" value="Retinoid X Receptor"/>
    <property type="match status" value="1"/>
</dbReference>
<dbReference type="Proteomes" id="UP000593567">
    <property type="component" value="Unassembled WGS sequence"/>
</dbReference>
<dbReference type="GO" id="GO:0008270">
    <property type="term" value="F:zinc ion binding"/>
    <property type="evidence" value="ECO:0007669"/>
    <property type="project" value="UniProtKB-KW"/>
</dbReference>
<evidence type="ECO:0000256" key="10">
    <source>
        <dbReference type="ARBA" id="ARBA00023242"/>
    </source>
</evidence>
<dbReference type="GO" id="GO:0000981">
    <property type="term" value="F:DNA-binding transcription factor activity, RNA polymerase II-specific"/>
    <property type="evidence" value="ECO:0007669"/>
    <property type="project" value="UniProtKB-ARBA"/>
</dbReference>
<dbReference type="InterPro" id="IPR000536">
    <property type="entry name" value="Nucl_hrmn_rcpt_lig-bd"/>
</dbReference>
<dbReference type="GO" id="GO:1990837">
    <property type="term" value="F:sequence-specific double-stranded DNA binding"/>
    <property type="evidence" value="ECO:0007669"/>
    <property type="project" value="UniProtKB-ARBA"/>
</dbReference>
<keyword evidence="10 14" id="KW-0539">Nucleus</keyword>
<dbReference type="SUPFAM" id="SSF48508">
    <property type="entry name" value="Nuclear receptor ligand-binding domain"/>
    <property type="match status" value="1"/>
</dbReference>
<dbReference type="GO" id="GO:0005654">
    <property type="term" value="C:nucleoplasm"/>
    <property type="evidence" value="ECO:0007669"/>
    <property type="project" value="UniProtKB-ARBA"/>
</dbReference>
<keyword evidence="3 14" id="KW-0479">Metal-binding</keyword>
<gene>
    <name evidence="17" type="ORF">EB796_006007</name>
</gene>
<dbReference type="InterPro" id="IPR001628">
    <property type="entry name" value="Znf_hrmn_rcpt"/>
</dbReference>
<dbReference type="SUPFAM" id="SSF57716">
    <property type="entry name" value="Glucocorticoid receptor-like (DNA-binding domain)"/>
    <property type="match status" value="1"/>
</dbReference>
<evidence type="ECO:0000256" key="14">
    <source>
        <dbReference type="RuleBase" id="RU004334"/>
    </source>
</evidence>
<keyword evidence="5 14" id="KW-0862">Zinc</keyword>
<evidence type="ECO:0000256" key="11">
    <source>
        <dbReference type="ARBA" id="ARBA00040364"/>
    </source>
</evidence>
<keyword evidence="8 14" id="KW-0804">Transcription</keyword>
<dbReference type="EMBL" id="VXIV02000846">
    <property type="protein sequence ID" value="KAF6035680.1"/>
    <property type="molecule type" value="Genomic_DNA"/>
</dbReference>
<comment type="caution">
    <text evidence="17">The sequence shown here is derived from an EMBL/GenBank/DDBJ whole genome shotgun (WGS) entry which is preliminary data.</text>
</comment>
<dbReference type="PROSITE" id="PS51030">
    <property type="entry name" value="NUCLEAR_REC_DBD_2"/>
    <property type="match status" value="1"/>
</dbReference>
<dbReference type="InterPro" id="IPR013088">
    <property type="entry name" value="Znf_NHR/GATA"/>
</dbReference>